<dbReference type="PRINTS" id="PR00455">
    <property type="entry name" value="HTHTETR"/>
</dbReference>
<keyword evidence="2 4" id="KW-0238">DNA-binding</keyword>
<dbReference type="SUPFAM" id="SSF46689">
    <property type="entry name" value="Homeodomain-like"/>
    <property type="match status" value="1"/>
</dbReference>
<dbReference type="InterPro" id="IPR050109">
    <property type="entry name" value="HTH-type_TetR-like_transc_reg"/>
</dbReference>
<dbReference type="InterPro" id="IPR001647">
    <property type="entry name" value="HTH_TetR"/>
</dbReference>
<dbReference type="PROSITE" id="PS50977">
    <property type="entry name" value="HTH_TETR_2"/>
    <property type="match status" value="1"/>
</dbReference>
<dbReference type="PANTHER" id="PTHR30055">
    <property type="entry name" value="HTH-TYPE TRANSCRIPTIONAL REGULATOR RUTR"/>
    <property type="match status" value="1"/>
</dbReference>
<organism evidence="4 5">
    <name type="scientific">Rhodococcus triatomae</name>
    <dbReference type="NCBI Taxonomy" id="300028"/>
    <lineage>
        <taxon>Bacteria</taxon>
        <taxon>Bacillati</taxon>
        <taxon>Actinomycetota</taxon>
        <taxon>Actinomycetes</taxon>
        <taxon>Mycobacteriales</taxon>
        <taxon>Nocardiaceae</taxon>
        <taxon>Rhodococcus</taxon>
    </lineage>
</organism>
<dbReference type="GO" id="GO:0000976">
    <property type="term" value="F:transcription cis-regulatory region binding"/>
    <property type="evidence" value="ECO:0007669"/>
    <property type="project" value="TreeGrafter"/>
</dbReference>
<protein>
    <submittedName>
        <fullName evidence="4">DNA-binding transcriptional regulator, AcrR family</fullName>
    </submittedName>
</protein>
<keyword evidence="1" id="KW-0805">Transcription regulation</keyword>
<evidence type="ECO:0000256" key="1">
    <source>
        <dbReference type="ARBA" id="ARBA00023015"/>
    </source>
</evidence>
<evidence type="ECO:0000313" key="5">
    <source>
        <dbReference type="Proteomes" id="UP000183263"/>
    </source>
</evidence>
<dbReference type="InterPro" id="IPR036271">
    <property type="entry name" value="Tet_transcr_reg_TetR-rel_C_sf"/>
</dbReference>
<evidence type="ECO:0000256" key="3">
    <source>
        <dbReference type="ARBA" id="ARBA00023163"/>
    </source>
</evidence>
<dbReference type="SUPFAM" id="SSF48498">
    <property type="entry name" value="Tetracyclin repressor-like, C-terminal domain"/>
    <property type="match status" value="1"/>
</dbReference>
<dbReference type="RefSeq" id="WP_072737487.1">
    <property type="nucleotide sequence ID" value="NZ_CP048813.1"/>
</dbReference>
<keyword evidence="5" id="KW-1185">Reference proteome</keyword>
<evidence type="ECO:0000256" key="2">
    <source>
        <dbReference type="ARBA" id="ARBA00023125"/>
    </source>
</evidence>
<name>A0A1G8HTM3_9NOCA</name>
<proteinExistence type="predicted"/>
<dbReference type="Proteomes" id="UP000183263">
    <property type="component" value="Unassembled WGS sequence"/>
</dbReference>
<dbReference type="EMBL" id="FNDN01000005">
    <property type="protein sequence ID" value="SDI09830.1"/>
    <property type="molecule type" value="Genomic_DNA"/>
</dbReference>
<dbReference type="OrthoDB" id="3267320at2"/>
<evidence type="ECO:0000313" key="4">
    <source>
        <dbReference type="EMBL" id="SDI09830.1"/>
    </source>
</evidence>
<accession>A0A1G8HTM3</accession>
<sequence>MLSTSNATFSPVEDRILDAAVSCVVDFGVERVMLAEIARRAGVSRPTIYRRWPDAQSVLAAALTREITGVLTRVPSRGEGREALVERIVRVARELHASRFVDAILDSGPKLVMTYVTERLGTSQYILIEALAGELARAQAEGTVRPGDPTQLATMVLLTAQSTIQSAHMVEPILGGEDLARELTYSLNGYLKP</sequence>
<dbReference type="AlphaFoldDB" id="A0A1G8HTM3"/>
<dbReference type="Pfam" id="PF00440">
    <property type="entry name" value="TetR_N"/>
    <property type="match status" value="1"/>
</dbReference>
<dbReference type="Gene3D" id="1.10.357.10">
    <property type="entry name" value="Tetracycline Repressor, domain 2"/>
    <property type="match status" value="1"/>
</dbReference>
<gene>
    <name evidence="4" type="ORF">SAMN05444695_10559</name>
</gene>
<keyword evidence="3" id="KW-0804">Transcription</keyword>
<dbReference type="GO" id="GO:0003700">
    <property type="term" value="F:DNA-binding transcription factor activity"/>
    <property type="evidence" value="ECO:0007669"/>
    <property type="project" value="TreeGrafter"/>
</dbReference>
<dbReference type="PANTHER" id="PTHR30055:SF238">
    <property type="entry name" value="MYCOFACTOCIN BIOSYNTHESIS TRANSCRIPTIONAL REGULATOR MFTR-RELATED"/>
    <property type="match status" value="1"/>
</dbReference>
<dbReference type="InterPro" id="IPR009057">
    <property type="entry name" value="Homeodomain-like_sf"/>
</dbReference>
<reference evidence="4 5" key="1">
    <citation type="submission" date="2016-10" db="EMBL/GenBank/DDBJ databases">
        <authorList>
            <person name="de Groot N.N."/>
        </authorList>
    </citation>
    <scope>NUCLEOTIDE SEQUENCE [LARGE SCALE GENOMIC DNA]</scope>
    <source>
        <strain evidence="4 5">DSM 44892</strain>
    </source>
</reference>